<dbReference type="GO" id="GO:0046872">
    <property type="term" value="F:metal ion binding"/>
    <property type="evidence" value="ECO:0007669"/>
    <property type="project" value="UniProtKB-KW"/>
</dbReference>
<sequence length="155" mass="18344">MRPLIVIALLFFLASCQKTKKVSYSIDYNTEKVHPGKIIIETQCNICHSPTASHEQRLAPPLIAVKKHYISEETTQKEFSEDLQIWFDNPTEDNARMYGAVRRFGVMPKLILSNEDLEKVSDYIYNYDIEQPEWFEDHYNEEKRKGFPMRNRNRI</sequence>
<dbReference type="Proteomes" id="UP000321080">
    <property type="component" value="Unassembled WGS sequence"/>
</dbReference>
<proteinExistence type="predicted"/>
<dbReference type="InterPro" id="IPR009056">
    <property type="entry name" value="Cyt_c-like_dom"/>
</dbReference>
<dbReference type="InterPro" id="IPR036909">
    <property type="entry name" value="Cyt_c-like_dom_sf"/>
</dbReference>
<evidence type="ECO:0000256" key="2">
    <source>
        <dbReference type="ARBA" id="ARBA00022723"/>
    </source>
</evidence>
<dbReference type="AlphaFoldDB" id="A0A5C7GEG8"/>
<name>A0A5C7GEG8_9FLAO</name>
<dbReference type="PROSITE" id="PS51007">
    <property type="entry name" value="CYTC"/>
    <property type="match status" value="1"/>
</dbReference>
<protein>
    <recommendedName>
        <fullName evidence="5">Cytochrome c domain-containing protein</fullName>
    </recommendedName>
</protein>
<gene>
    <name evidence="6" type="ORF">FUA22_15335</name>
</gene>
<evidence type="ECO:0000256" key="4">
    <source>
        <dbReference type="PROSITE-ProRule" id="PRU00433"/>
    </source>
</evidence>
<dbReference type="GO" id="GO:0020037">
    <property type="term" value="F:heme binding"/>
    <property type="evidence" value="ECO:0007669"/>
    <property type="project" value="InterPro"/>
</dbReference>
<evidence type="ECO:0000259" key="5">
    <source>
        <dbReference type="PROSITE" id="PS51007"/>
    </source>
</evidence>
<dbReference type="GO" id="GO:0009055">
    <property type="term" value="F:electron transfer activity"/>
    <property type="evidence" value="ECO:0007669"/>
    <property type="project" value="InterPro"/>
</dbReference>
<evidence type="ECO:0000313" key="7">
    <source>
        <dbReference type="Proteomes" id="UP000321080"/>
    </source>
</evidence>
<keyword evidence="3 4" id="KW-0408">Iron</keyword>
<evidence type="ECO:0000313" key="6">
    <source>
        <dbReference type="EMBL" id="TXG35127.1"/>
    </source>
</evidence>
<keyword evidence="7" id="KW-1185">Reference proteome</keyword>
<organism evidence="6 7">
    <name type="scientific">Seonamhaeicola maritimus</name>
    <dbReference type="NCBI Taxonomy" id="2591822"/>
    <lineage>
        <taxon>Bacteria</taxon>
        <taxon>Pseudomonadati</taxon>
        <taxon>Bacteroidota</taxon>
        <taxon>Flavobacteriia</taxon>
        <taxon>Flavobacteriales</taxon>
        <taxon>Flavobacteriaceae</taxon>
    </lineage>
</organism>
<dbReference type="Gene3D" id="1.10.760.10">
    <property type="entry name" value="Cytochrome c-like domain"/>
    <property type="match status" value="1"/>
</dbReference>
<evidence type="ECO:0000256" key="1">
    <source>
        <dbReference type="ARBA" id="ARBA00022617"/>
    </source>
</evidence>
<reference evidence="6 7" key="1">
    <citation type="submission" date="2019-08" db="EMBL/GenBank/DDBJ databases">
        <title>Seonamhaeicola sediminis sp. nov., isolated from marine sediment.</title>
        <authorList>
            <person name="Cao W.R."/>
        </authorList>
    </citation>
    <scope>NUCLEOTIDE SEQUENCE [LARGE SCALE GENOMIC DNA]</scope>
    <source>
        <strain evidence="6 7">1505</strain>
    </source>
</reference>
<comment type="caution">
    <text evidence="6">The sequence shown here is derived from an EMBL/GenBank/DDBJ whole genome shotgun (WGS) entry which is preliminary data.</text>
</comment>
<keyword evidence="2 4" id="KW-0479">Metal-binding</keyword>
<feature type="domain" description="Cytochrome c" evidence="5">
    <location>
        <begin position="31"/>
        <end position="128"/>
    </location>
</feature>
<dbReference type="EMBL" id="VRKQ01000018">
    <property type="protein sequence ID" value="TXG35127.1"/>
    <property type="molecule type" value="Genomic_DNA"/>
</dbReference>
<evidence type="ECO:0000256" key="3">
    <source>
        <dbReference type="ARBA" id="ARBA00023004"/>
    </source>
</evidence>
<dbReference type="PROSITE" id="PS51257">
    <property type="entry name" value="PROKAR_LIPOPROTEIN"/>
    <property type="match status" value="1"/>
</dbReference>
<dbReference type="RefSeq" id="WP_147769470.1">
    <property type="nucleotide sequence ID" value="NZ_VRKQ01000018.1"/>
</dbReference>
<accession>A0A5C7GEG8</accession>
<dbReference type="SUPFAM" id="SSF46626">
    <property type="entry name" value="Cytochrome c"/>
    <property type="match status" value="1"/>
</dbReference>
<keyword evidence="1 4" id="KW-0349">Heme</keyword>
<dbReference type="OrthoDB" id="1494333at2"/>